<organism evidence="1 2">
    <name type="scientific">Paragonimus heterotremus</name>
    <dbReference type="NCBI Taxonomy" id="100268"/>
    <lineage>
        <taxon>Eukaryota</taxon>
        <taxon>Metazoa</taxon>
        <taxon>Spiralia</taxon>
        <taxon>Lophotrochozoa</taxon>
        <taxon>Platyhelminthes</taxon>
        <taxon>Trematoda</taxon>
        <taxon>Digenea</taxon>
        <taxon>Plagiorchiida</taxon>
        <taxon>Troglotremata</taxon>
        <taxon>Troglotrematidae</taxon>
        <taxon>Paragonimus</taxon>
    </lineage>
</organism>
<accession>A0A8J4WR42</accession>
<evidence type="ECO:0000313" key="1">
    <source>
        <dbReference type="EMBL" id="KAF5400420.1"/>
    </source>
</evidence>
<protein>
    <submittedName>
        <fullName evidence="1">Uncharacterized protein</fullName>
    </submittedName>
</protein>
<proteinExistence type="predicted"/>
<gene>
    <name evidence="1" type="ORF">PHET_05569</name>
</gene>
<keyword evidence="2" id="KW-1185">Reference proteome</keyword>
<dbReference type="AlphaFoldDB" id="A0A8J4WR42"/>
<dbReference type="OrthoDB" id="6265742at2759"/>
<evidence type="ECO:0000313" key="2">
    <source>
        <dbReference type="Proteomes" id="UP000748531"/>
    </source>
</evidence>
<reference evidence="1" key="1">
    <citation type="submission" date="2019-05" db="EMBL/GenBank/DDBJ databases">
        <title>Annotation for the trematode Paragonimus heterotremus.</title>
        <authorList>
            <person name="Choi Y.-J."/>
        </authorList>
    </citation>
    <scope>NUCLEOTIDE SEQUENCE</scope>
    <source>
        <strain evidence="1">LC</strain>
    </source>
</reference>
<name>A0A8J4WR42_9TREM</name>
<comment type="caution">
    <text evidence="1">The sequence shown here is derived from an EMBL/GenBank/DDBJ whole genome shotgun (WGS) entry which is preliminary data.</text>
</comment>
<sequence>MERFGKSRKGRTLSHFTPRSPVHVKIRTSSNSPRKFCDSVIHAAPKPELLPLPPSEWMSYPFPLMAVPPELGKALQQLKSTLCCKAA</sequence>
<dbReference type="Proteomes" id="UP000748531">
    <property type="component" value="Unassembled WGS sequence"/>
</dbReference>
<dbReference type="EMBL" id="LUCH01003203">
    <property type="protein sequence ID" value="KAF5400420.1"/>
    <property type="molecule type" value="Genomic_DNA"/>
</dbReference>